<evidence type="ECO:0000256" key="2">
    <source>
        <dbReference type="SAM" id="Coils"/>
    </source>
</evidence>
<feature type="compositionally biased region" description="Acidic residues" evidence="3">
    <location>
        <begin position="65"/>
        <end position="78"/>
    </location>
</feature>
<sequence length="675" mass="77397">MALHVIQMSCEPDPFSDIREISSARIAWDILAEKYEAGDPDPSSSDEEEEKEAVILKTGFAWDNKEEEEEEEEEEEGQLSDSSARSGESDKKKGNINNGVEIYLDLYKALQIGDWNAAKDFLNRHPHAISAKFTYKDKTALHVAAEAGHVHIVEELVKLMSEENLEIKDYRGCTALVRVACRGNYRMAECMLEKNERLIRIEDDDGNIPVVVALYNGHLILARYLYLHTPLEILMPENSTMGASIIYEAILNKALDIALHLVQRCPSLVLAKDRNGDSPFYALSRMPDAFPSGNRLVFWKRWIYSETNVKKKEIKKREKEEREEIERGLRRKKLIKEKRKEEAEDERKIKNKREEVYKLKKERECWTLIFDHLYEMKLAHCHSRELLSHMNSQILISSEKQRETGCVYYAVLRAVKEGIFEFVFDILKTNPDLVWSNNKKSANIFSVAVQHRQAKIFSLIYGLDTKNSLANCTDDFYGNNLLHMAGMSTASTSLDHIPGAALQMQRELQWFKEVESIVPPRVHGKLNKKDLTPRQLFTKNHKDMMAKGEKWMKDTASSCTVVGALIITIMFAAAFTIPGGILTSRYEEEDFLESLPRKMIIGLSALFFSIAAMMTAFSAALILMLHEQSWVFKPIIFLASIPIALFVLMQFPLLVEMVISTYGPSIFNRKMKRLF</sequence>
<dbReference type="SUPFAM" id="SSF48403">
    <property type="entry name" value="Ankyrin repeat"/>
    <property type="match status" value="1"/>
</dbReference>
<dbReference type="InterPro" id="IPR002110">
    <property type="entry name" value="Ankyrin_rpt"/>
</dbReference>
<dbReference type="InterPro" id="IPR026961">
    <property type="entry name" value="PGG_dom"/>
</dbReference>
<evidence type="ECO:0000256" key="1">
    <source>
        <dbReference type="PROSITE-ProRule" id="PRU00023"/>
    </source>
</evidence>
<dbReference type="InterPro" id="IPR036770">
    <property type="entry name" value="Ankyrin_rpt-contain_sf"/>
</dbReference>
<dbReference type="GO" id="GO:0016020">
    <property type="term" value="C:membrane"/>
    <property type="evidence" value="ECO:0007669"/>
    <property type="project" value="TreeGrafter"/>
</dbReference>
<protein>
    <recommendedName>
        <fullName evidence="5">PGG domain-containing protein</fullName>
    </recommendedName>
</protein>
<dbReference type="Proteomes" id="UP001459277">
    <property type="component" value="Unassembled WGS sequence"/>
</dbReference>
<evidence type="ECO:0000256" key="4">
    <source>
        <dbReference type="SAM" id="Phobius"/>
    </source>
</evidence>
<dbReference type="EMBL" id="JAZDWU010000003">
    <property type="protein sequence ID" value="KAL0008145.1"/>
    <property type="molecule type" value="Genomic_DNA"/>
</dbReference>
<dbReference type="Pfam" id="PF12796">
    <property type="entry name" value="Ank_2"/>
    <property type="match status" value="1"/>
</dbReference>
<organism evidence="6 7">
    <name type="scientific">Lithocarpus litseifolius</name>
    <dbReference type="NCBI Taxonomy" id="425828"/>
    <lineage>
        <taxon>Eukaryota</taxon>
        <taxon>Viridiplantae</taxon>
        <taxon>Streptophyta</taxon>
        <taxon>Embryophyta</taxon>
        <taxon>Tracheophyta</taxon>
        <taxon>Spermatophyta</taxon>
        <taxon>Magnoliopsida</taxon>
        <taxon>eudicotyledons</taxon>
        <taxon>Gunneridae</taxon>
        <taxon>Pentapetalae</taxon>
        <taxon>rosids</taxon>
        <taxon>fabids</taxon>
        <taxon>Fagales</taxon>
        <taxon>Fagaceae</taxon>
        <taxon>Lithocarpus</taxon>
    </lineage>
</organism>
<feature type="coiled-coil region" evidence="2">
    <location>
        <begin position="304"/>
        <end position="362"/>
    </location>
</feature>
<dbReference type="Gene3D" id="1.25.40.20">
    <property type="entry name" value="Ankyrin repeat-containing domain"/>
    <property type="match status" value="1"/>
</dbReference>
<comment type="caution">
    <text evidence="6">The sequence shown here is derived from an EMBL/GenBank/DDBJ whole genome shotgun (WGS) entry which is preliminary data.</text>
</comment>
<keyword evidence="4" id="KW-0472">Membrane</keyword>
<gene>
    <name evidence="6" type="ORF">SO802_009647</name>
</gene>
<evidence type="ECO:0000259" key="5">
    <source>
        <dbReference type="Pfam" id="PF13962"/>
    </source>
</evidence>
<keyword evidence="7" id="KW-1185">Reference proteome</keyword>
<evidence type="ECO:0000256" key="3">
    <source>
        <dbReference type="SAM" id="MobiDB-lite"/>
    </source>
</evidence>
<keyword evidence="1" id="KW-0040">ANK repeat</keyword>
<dbReference type="PROSITE" id="PS50088">
    <property type="entry name" value="ANK_REPEAT"/>
    <property type="match status" value="1"/>
</dbReference>
<dbReference type="SMART" id="SM00248">
    <property type="entry name" value="ANK"/>
    <property type="match status" value="4"/>
</dbReference>
<evidence type="ECO:0000313" key="6">
    <source>
        <dbReference type="EMBL" id="KAL0008145.1"/>
    </source>
</evidence>
<dbReference type="AlphaFoldDB" id="A0AAW2DC07"/>
<proteinExistence type="predicted"/>
<reference evidence="6 7" key="1">
    <citation type="submission" date="2024-01" db="EMBL/GenBank/DDBJ databases">
        <title>A telomere-to-telomere, gap-free genome of sweet tea (Lithocarpus litseifolius).</title>
        <authorList>
            <person name="Zhou J."/>
        </authorList>
    </citation>
    <scope>NUCLEOTIDE SEQUENCE [LARGE SCALE GENOMIC DNA]</scope>
    <source>
        <strain evidence="6">Zhou-2022a</strain>
        <tissue evidence="6">Leaf</tissue>
    </source>
</reference>
<keyword evidence="2" id="KW-0175">Coiled coil</keyword>
<dbReference type="PROSITE" id="PS50297">
    <property type="entry name" value="ANK_REP_REGION"/>
    <property type="match status" value="1"/>
</dbReference>
<feature type="transmembrane region" description="Helical" evidence="4">
    <location>
        <begin position="603"/>
        <end position="623"/>
    </location>
</feature>
<dbReference type="PANTHER" id="PTHR24177:SF329">
    <property type="entry name" value="ANKYRIN REPEAT PROTEIN"/>
    <property type="match status" value="1"/>
</dbReference>
<dbReference type="Pfam" id="PF13962">
    <property type="entry name" value="PGG"/>
    <property type="match status" value="1"/>
</dbReference>
<feature type="transmembrane region" description="Helical" evidence="4">
    <location>
        <begin position="561"/>
        <end position="582"/>
    </location>
</feature>
<feature type="transmembrane region" description="Helical" evidence="4">
    <location>
        <begin position="635"/>
        <end position="663"/>
    </location>
</feature>
<feature type="region of interest" description="Disordered" evidence="3">
    <location>
        <begin position="36"/>
        <end position="92"/>
    </location>
</feature>
<feature type="domain" description="PGG" evidence="5">
    <location>
        <begin position="549"/>
        <end position="584"/>
    </location>
</feature>
<keyword evidence="4" id="KW-1133">Transmembrane helix</keyword>
<evidence type="ECO:0000313" key="7">
    <source>
        <dbReference type="Proteomes" id="UP001459277"/>
    </source>
</evidence>
<name>A0AAW2DC07_9ROSI</name>
<accession>A0AAW2DC07</accession>
<dbReference type="PANTHER" id="PTHR24177">
    <property type="entry name" value="CASKIN"/>
    <property type="match status" value="1"/>
</dbReference>
<keyword evidence="4" id="KW-0812">Transmembrane</keyword>
<feature type="repeat" description="ANK" evidence="1">
    <location>
        <begin position="136"/>
        <end position="168"/>
    </location>
</feature>